<reference evidence="1" key="1">
    <citation type="submission" date="2019-10" db="EMBL/GenBank/DDBJ databases">
        <authorList>
            <consortium name="DOE Joint Genome Institute"/>
            <person name="Kuo A."/>
            <person name="Miyauchi S."/>
            <person name="Kiss E."/>
            <person name="Drula E."/>
            <person name="Kohler A."/>
            <person name="Sanchez-Garcia M."/>
            <person name="Andreopoulos B."/>
            <person name="Barry K.W."/>
            <person name="Bonito G."/>
            <person name="Buee M."/>
            <person name="Carver A."/>
            <person name="Chen C."/>
            <person name="Cichocki N."/>
            <person name="Clum A."/>
            <person name="Culley D."/>
            <person name="Crous P.W."/>
            <person name="Fauchery L."/>
            <person name="Girlanda M."/>
            <person name="Hayes R."/>
            <person name="Keri Z."/>
            <person name="LaButti K."/>
            <person name="Lipzen A."/>
            <person name="Lombard V."/>
            <person name="Magnuson J."/>
            <person name="Maillard F."/>
            <person name="Morin E."/>
            <person name="Murat C."/>
            <person name="Nolan M."/>
            <person name="Ohm R."/>
            <person name="Pangilinan J."/>
            <person name="Pereira M."/>
            <person name="Perotto S."/>
            <person name="Peter M."/>
            <person name="Riley R."/>
            <person name="Sitrit Y."/>
            <person name="Stielow B."/>
            <person name="Szollosi G."/>
            <person name="Zifcakova L."/>
            <person name="Stursova M."/>
            <person name="Spatafora J.W."/>
            <person name="Tedersoo L."/>
            <person name="Vaario L.-M."/>
            <person name="Yamada A."/>
            <person name="Yan M."/>
            <person name="Wang P."/>
            <person name="Xu J."/>
            <person name="Bruns T."/>
            <person name="Baldrian P."/>
            <person name="Vilgalys R."/>
            <person name="Henrissat B."/>
            <person name="Grigoriev I.V."/>
            <person name="Hibbett D."/>
            <person name="Nagy L.G."/>
            <person name="Martin F.M."/>
        </authorList>
    </citation>
    <scope>NUCLEOTIDE SEQUENCE</scope>
    <source>
        <strain evidence="1">Prilba</strain>
    </source>
</reference>
<gene>
    <name evidence="1" type="ORF">DFH94DRAFT_626150</name>
</gene>
<keyword evidence="2" id="KW-1185">Reference proteome</keyword>
<evidence type="ECO:0000313" key="2">
    <source>
        <dbReference type="Proteomes" id="UP000759537"/>
    </source>
</evidence>
<evidence type="ECO:0008006" key="3">
    <source>
        <dbReference type="Google" id="ProtNLM"/>
    </source>
</evidence>
<dbReference type="OrthoDB" id="3357985at2759"/>
<reference evidence="1" key="2">
    <citation type="journal article" date="2020" name="Nat. Commun.">
        <title>Large-scale genome sequencing of mycorrhizal fungi provides insights into the early evolution of symbiotic traits.</title>
        <authorList>
            <person name="Miyauchi S."/>
            <person name="Kiss E."/>
            <person name="Kuo A."/>
            <person name="Drula E."/>
            <person name="Kohler A."/>
            <person name="Sanchez-Garcia M."/>
            <person name="Morin E."/>
            <person name="Andreopoulos B."/>
            <person name="Barry K.W."/>
            <person name="Bonito G."/>
            <person name="Buee M."/>
            <person name="Carver A."/>
            <person name="Chen C."/>
            <person name="Cichocki N."/>
            <person name="Clum A."/>
            <person name="Culley D."/>
            <person name="Crous P.W."/>
            <person name="Fauchery L."/>
            <person name="Girlanda M."/>
            <person name="Hayes R.D."/>
            <person name="Keri Z."/>
            <person name="LaButti K."/>
            <person name="Lipzen A."/>
            <person name="Lombard V."/>
            <person name="Magnuson J."/>
            <person name="Maillard F."/>
            <person name="Murat C."/>
            <person name="Nolan M."/>
            <person name="Ohm R.A."/>
            <person name="Pangilinan J."/>
            <person name="Pereira M.F."/>
            <person name="Perotto S."/>
            <person name="Peter M."/>
            <person name="Pfister S."/>
            <person name="Riley R."/>
            <person name="Sitrit Y."/>
            <person name="Stielow J.B."/>
            <person name="Szollosi G."/>
            <person name="Zifcakova L."/>
            <person name="Stursova M."/>
            <person name="Spatafora J.W."/>
            <person name="Tedersoo L."/>
            <person name="Vaario L.M."/>
            <person name="Yamada A."/>
            <person name="Yan M."/>
            <person name="Wang P."/>
            <person name="Xu J."/>
            <person name="Bruns T."/>
            <person name="Baldrian P."/>
            <person name="Vilgalys R."/>
            <person name="Dunand C."/>
            <person name="Henrissat B."/>
            <person name="Grigoriev I.V."/>
            <person name="Hibbett D."/>
            <person name="Nagy L.G."/>
            <person name="Martin F.M."/>
        </authorList>
    </citation>
    <scope>NUCLEOTIDE SEQUENCE</scope>
    <source>
        <strain evidence="1">Prilba</strain>
    </source>
</reference>
<dbReference type="Proteomes" id="UP000759537">
    <property type="component" value="Unassembled WGS sequence"/>
</dbReference>
<evidence type="ECO:0000313" key="1">
    <source>
        <dbReference type="EMBL" id="KAF8484060.1"/>
    </source>
</evidence>
<name>A0A9P5N1Z9_9AGAM</name>
<comment type="caution">
    <text evidence="1">The sequence shown here is derived from an EMBL/GenBank/DDBJ whole genome shotgun (WGS) entry which is preliminary data.</text>
</comment>
<proteinExistence type="predicted"/>
<organism evidence="1 2">
    <name type="scientific">Russula ochroleuca</name>
    <dbReference type="NCBI Taxonomy" id="152965"/>
    <lineage>
        <taxon>Eukaryota</taxon>
        <taxon>Fungi</taxon>
        <taxon>Dikarya</taxon>
        <taxon>Basidiomycota</taxon>
        <taxon>Agaricomycotina</taxon>
        <taxon>Agaricomycetes</taxon>
        <taxon>Russulales</taxon>
        <taxon>Russulaceae</taxon>
        <taxon>Russula</taxon>
    </lineage>
</organism>
<protein>
    <recommendedName>
        <fullName evidence="3">BTB domain-containing protein</fullName>
    </recommendedName>
</protein>
<accession>A0A9P5N1Z9</accession>
<dbReference type="EMBL" id="WHVB01000004">
    <property type="protein sequence ID" value="KAF8484060.1"/>
    <property type="molecule type" value="Genomic_DNA"/>
</dbReference>
<dbReference type="AlphaFoldDB" id="A0A9P5N1Z9"/>
<dbReference type="Gene3D" id="3.30.710.10">
    <property type="entry name" value="Potassium Channel Kv1.1, Chain A"/>
    <property type="match status" value="1"/>
</dbReference>
<sequence>MSSSDEVLEILDDPDADIILCSCDHRKFRVLKLYITKVSPVLREQIQSASTSHAANPTSPLPSVQLSDSGVILSSLLTFILPMLPVLPSTLEHTIVLLSAAQKYQMDSILCGIRAMIALQDPPLIRPETAFKVYSLSRMHGLRQEALQAARTTLTFPFTFEDLEDELESIHVIYLYELWKYYQSVRTHLKSDLEAFRATGMPALTCPPCGRNTRHGARVWLDAYVASITESPSLFDPTEFYACFSRHIIQTRCSCSIPNKAVRAFWTGLSNVVYSCMTKVSLNGLRDCDTR</sequence>
<dbReference type="InterPro" id="IPR011333">
    <property type="entry name" value="SKP1/BTB/POZ_sf"/>
</dbReference>